<keyword evidence="7" id="KW-0812">Transmembrane</keyword>
<dbReference type="InterPro" id="IPR008972">
    <property type="entry name" value="Cupredoxin"/>
</dbReference>
<keyword evidence="2" id="KW-0479">Metal-binding</keyword>
<dbReference type="Gene3D" id="2.60.40.420">
    <property type="entry name" value="Cupredoxins - blue copper proteins"/>
    <property type="match status" value="1"/>
</dbReference>
<evidence type="ECO:0000259" key="8">
    <source>
        <dbReference type="PROSITE" id="PS50857"/>
    </source>
</evidence>
<dbReference type="PANTHER" id="PTHR42838:SF2">
    <property type="entry name" value="NITROUS-OXIDE REDUCTASE"/>
    <property type="match status" value="1"/>
</dbReference>
<sequence length="169" mass="18570">MHMHKYEKIWMFFGGGSLLVFLIVLGVGAFLQGTQPPSCLTTINPENVEAHESFKQENLGVQQIDENNYVVNVVASAFNYDFGTDEDGNPQRNLKIPAGSTVLFQGTTKDVIHGFQVAGTNANMMLEPGYINSVEVTLNNPGTYTVICNEYCGTGHHLMTATVEVYEES</sequence>
<dbReference type="CDD" id="cd13913">
    <property type="entry name" value="ba3_CcO_II_C"/>
    <property type="match status" value="1"/>
</dbReference>
<keyword evidence="3" id="KW-0186">Copper</keyword>
<dbReference type="GO" id="GO:0005507">
    <property type="term" value="F:copper ion binding"/>
    <property type="evidence" value="ECO:0007669"/>
    <property type="project" value="InterPro"/>
</dbReference>
<gene>
    <name evidence="9" type="ORF">N784_12485</name>
</gene>
<dbReference type="InterPro" id="IPR051403">
    <property type="entry name" value="NosZ/Cyto_c_oxidase_sub2"/>
</dbReference>
<comment type="catalytic activity">
    <reaction evidence="6">
        <text>4 Fe(II)-[cytochrome c] + O2 + 8 H(+)(in) = 4 Fe(III)-[cytochrome c] + 2 H2O + 4 H(+)(out)</text>
        <dbReference type="Rhea" id="RHEA:11436"/>
        <dbReference type="Rhea" id="RHEA-COMP:10350"/>
        <dbReference type="Rhea" id="RHEA-COMP:14399"/>
        <dbReference type="ChEBI" id="CHEBI:15377"/>
        <dbReference type="ChEBI" id="CHEBI:15378"/>
        <dbReference type="ChEBI" id="CHEBI:15379"/>
        <dbReference type="ChEBI" id="CHEBI:29033"/>
        <dbReference type="ChEBI" id="CHEBI:29034"/>
        <dbReference type="EC" id="7.1.1.9"/>
    </reaction>
</comment>
<dbReference type="PANTHER" id="PTHR42838">
    <property type="entry name" value="CYTOCHROME C OXIDASE SUBUNIT II"/>
    <property type="match status" value="1"/>
</dbReference>
<keyword evidence="7" id="KW-1133">Transmembrane helix</keyword>
<protein>
    <recommendedName>
        <fullName evidence="5">Cytochrome aa3 subunit 2</fullName>
    </recommendedName>
</protein>
<comment type="subcellular location">
    <subcellularLocation>
        <location evidence="1">Cell envelope</location>
    </subcellularLocation>
</comment>
<evidence type="ECO:0000256" key="5">
    <source>
        <dbReference type="ARBA" id="ARBA00031399"/>
    </source>
</evidence>
<dbReference type="Proteomes" id="UP000030401">
    <property type="component" value="Unassembled WGS sequence"/>
</dbReference>
<dbReference type="AlphaFoldDB" id="A0A0A5HWB0"/>
<dbReference type="GO" id="GO:0030313">
    <property type="term" value="C:cell envelope"/>
    <property type="evidence" value="ECO:0007669"/>
    <property type="project" value="UniProtKB-SubCell"/>
</dbReference>
<evidence type="ECO:0000256" key="6">
    <source>
        <dbReference type="ARBA" id="ARBA00047816"/>
    </source>
</evidence>
<comment type="function">
    <text evidence="4">Subunits I and II form the functional core of the enzyme complex. Electrons originating in cytochrome c are transferred via heme a and Cu(A) to the binuclear center formed by heme a3 and Cu(B).</text>
</comment>
<dbReference type="Pfam" id="PF00116">
    <property type="entry name" value="COX2"/>
    <property type="match status" value="1"/>
</dbReference>
<dbReference type="PROSITE" id="PS50857">
    <property type="entry name" value="COX2_CUA"/>
    <property type="match status" value="1"/>
</dbReference>
<evidence type="ECO:0000256" key="7">
    <source>
        <dbReference type="SAM" id="Phobius"/>
    </source>
</evidence>
<name>A0A0A5HWB0_9BACI</name>
<dbReference type="GO" id="GO:0004129">
    <property type="term" value="F:cytochrome-c oxidase activity"/>
    <property type="evidence" value="ECO:0007669"/>
    <property type="project" value="UniProtKB-EC"/>
</dbReference>
<keyword evidence="10" id="KW-1185">Reference proteome</keyword>
<dbReference type="STRING" id="1385512.N784_12485"/>
<evidence type="ECO:0000256" key="4">
    <source>
        <dbReference type="ARBA" id="ARBA00024688"/>
    </source>
</evidence>
<accession>A0A0A5HWB0</accession>
<dbReference type="InterPro" id="IPR034214">
    <property type="entry name" value="Ba3_CcO_II_C"/>
</dbReference>
<comment type="caution">
    <text evidence="9">The sequence shown here is derived from an EMBL/GenBank/DDBJ whole genome shotgun (WGS) entry which is preliminary data.</text>
</comment>
<proteinExistence type="predicted"/>
<evidence type="ECO:0000313" key="9">
    <source>
        <dbReference type="EMBL" id="KGX87917.1"/>
    </source>
</evidence>
<dbReference type="EMBL" id="AVPG01000004">
    <property type="protein sequence ID" value="KGX87917.1"/>
    <property type="molecule type" value="Genomic_DNA"/>
</dbReference>
<dbReference type="RefSeq" id="WP_036832851.1">
    <property type="nucleotide sequence ID" value="NZ_AVPG01000004.1"/>
</dbReference>
<dbReference type="OrthoDB" id="9773456at2"/>
<dbReference type="eggNOG" id="COG1622">
    <property type="taxonomic scope" value="Bacteria"/>
</dbReference>
<evidence type="ECO:0000256" key="3">
    <source>
        <dbReference type="ARBA" id="ARBA00023008"/>
    </source>
</evidence>
<dbReference type="GO" id="GO:0016020">
    <property type="term" value="C:membrane"/>
    <property type="evidence" value="ECO:0007669"/>
    <property type="project" value="InterPro"/>
</dbReference>
<feature type="domain" description="Cytochrome oxidase subunit II copper A binding" evidence="8">
    <location>
        <begin position="66"/>
        <end position="169"/>
    </location>
</feature>
<evidence type="ECO:0000256" key="1">
    <source>
        <dbReference type="ARBA" id="ARBA00004196"/>
    </source>
</evidence>
<dbReference type="PROSITE" id="PS00078">
    <property type="entry name" value="COX2"/>
    <property type="match status" value="1"/>
</dbReference>
<evidence type="ECO:0000313" key="10">
    <source>
        <dbReference type="Proteomes" id="UP000030401"/>
    </source>
</evidence>
<feature type="transmembrane region" description="Helical" evidence="7">
    <location>
        <begin position="9"/>
        <end position="31"/>
    </location>
</feature>
<dbReference type="InterPro" id="IPR001505">
    <property type="entry name" value="Copper_CuA"/>
</dbReference>
<dbReference type="InterPro" id="IPR002429">
    <property type="entry name" value="CcO_II-like_C"/>
</dbReference>
<reference evidence="9 10" key="1">
    <citation type="submission" date="2013-08" db="EMBL/GenBank/DDBJ databases">
        <authorList>
            <person name="Huang J."/>
            <person name="Wang G."/>
        </authorList>
    </citation>
    <scope>NUCLEOTIDE SEQUENCE [LARGE SCALE GENOMIC DNA]</scope>
    <source>
        <strain evidence="9 10">JSM 072002</strain>
    </source>
</reference>
<keyword evidence="7" id="KW-0472">Membrane</keyword>
<dbReference type="SUPFAM" id="SSF49503">
    <property type="entry name" value="Cupredoxins"/>
    <property type="match status" value="1"/>
</dbReference>
<evidence type="ECO:0000256" key="2">
    <source>
        <dbReference type="ARBA" id="ARBA00022723"/>
    </source>
</evidence>
<organism evidence="9 10">
    <name type="scientific">Pontibacillus litoralis JSM 072002</name>
    <dbReference type="NCBI Taxonomy" id="1385512"/>
    <lineage>
        <taxon>Bacteria</taxon>
        <taxon>Bacillati</taxon>
        <taxon>Bacillota</taxon>
        <taxon>Bacilli</taxon>
        <taxon>Bacillales</taxon>
        <taxon>Bacillaceae</taxon>
        <taxon>Pontibacillus</taxon>
    </lineage>
</organism>